<evidence type="ECO:0000256" key="1">
    <source>
        <dbReference type="ARBA" id="ARBA00022723"/>
    </source>
</evidence>
<feature type="domain" description="C2H2-type" evidence="6">
    <location>
        <begin position="363"/>
        <end position="393"/>
    </location>
</feature>
<keyword evidence="2 4" id="KW-0863">Zinc-finger</keyword>
<dbReference type="GO" id="GO:0000978">
    <property type="term" value="F:RNA polymerase II cis-regulatory region sequence-specific DNA binding"/>
    <property type="evidence" value="ECO:0007669"/>
    <property type="project" value="TreeGrafter"/>
</dbReference>
<dbReference type="GO" id="GO:0000981">
    <property type="term" value="F:DNA-binding transcription factor activity, RNA polymerase II-specific"/>
    <property type="evidence" value="ECO:0007669"/>
    <property type="project" value="TreeGrafter"/>
</dbReference>
<dbReference type="InterPro" id="IPR036236">
    <property type="entry name" value="Znf_C2H2_sf"/>
</dbReference>
<keyword evidence="3" id="KW-0862">Zinc</keyword>
<sequence length="402" mass="43885">MSPSMIDEQCDLGKPCNTIYHSTTDTGNLLEELYDGYVAMAPPELLERDIEDSLLDLAYGGEGIPTTLSCDPFAFNTIDCTLALHSASSASSSDDWKSTPPFPISDSTFQNEISSASCLVSKPSSHVPHPLQRDCGSSSPDLVLGMDSTFTSGHFPTLLPYSPHPSPLPSPMLRTALPVGVMAKDRRSTLPGYVFVTTTAELSAPLATVPRATTITTARSQPEFAFEHPLVQVSSRSGSPSSLVSQCSHWQMQLQHASGGVAAAEAHGPWEGMAAQPDSSSSFIDPPPSHHPTTVQRSWSVPRMKRALNIEDADVSSYAKPTKRRRPQDTARVHNCEQCSRSFARSHNLKVHVKDVHEDERPFRCAVAGCSHSFKRSHDLTRHHQSKHTNRGSPRRKPSVRQ</sequence>
<evidence type="ECO:0000256" key="3">
    <source>
        <dbReference type="ARBA" id="ARBA00022833"/>
    </source>
</evidence>
<dbReference type="OrthoDB" id="2757115at2759"/>
<evidence type="ECO:0000256" key="2">
    <source>
        <dbReference type="ARBA" id="ARBA00022771"/>
    </source>
</evidence>
<feature type="domain" description="C2H2-type" evidence="6">
    <location>
        <begin position="334"/>
        <end position="362"/>
    </location>
</feature>
<dbReference type="GO" id="GO:0008270">
    <property type="term" value="F:zinc ion binding"/>
    <property type="evidence" value="ECO:0007669"/>
    <property type="project" value="UniProtKB-KW"/>
</dbReference>
<dbReference type="PROSITE" id="PS50157">
    <property type="entry name" value="ZINC_FINGER_C2H2_2"/>
    <property type="match status" value="2"/>
</dbReference>
<dbReference type="PANTHER" id="PTHR23235:SF120">
    <property type="entry name" value="KRUPPEL-LIKE FACTOR 15"/>
    <property type="match status" value="1"/>
</dbReference>
<proteinExistence type="evidence at transcript level"/>
<dbReference type="Pfam" id="PF00096">
    <property type="entry name" value="zf-C2H2"/>
    <property type="match status" value="1"/>
</dbReference>
<feature type="region of interest" description="Disordered" evidence="5">
    <location>
        <begin position="375"/>
        <end position="402"/>
    </location>
</feature>
<dbReference type="Gene3D" id="3.30.160.60">
    <property type="entry name" value="Classic Zinc Finger"/>
    <property type="match status" value="2"/>
</dbReference>
<dbReference type="SUPFAM" id="SSF57667">
    <property type="entry name" value="beta-beta-alpha zinc fingers"/>
    <property type="match status" value="1"/>
</dbReference>
<protein>
    <recommendedName>
        <fullName evidence="6">C2H2-type domain-containing protein</fullName>
    </recommendedName>
</protein>
<feature type="compositionally biased region" description="Basic residues" evidence="5">
    <location>
        <begin position="383"/>
        <end position="402"/>
    </location>
</feature>
<evidence type="ECO:0000256" key="4">
    <source>
        <dbReference type="PROSITE-ProRule" id="PRU00042"/>
    </source>
</evidence>
<name>A0A6G6FQ74_9APHY</name>
<evidence type="ECO:0000313" key="7">
    <source>
        <dbReference type="EMBL" id="QIE48428.1"/>
    </source>
</evidence>
<dbReference type="EMBL" id="MK805155">
    <property type="protein sequence ID" value="QIE48428.1"/>
    <property type="molecule type" value="mRNA"/>
</dbReference>
<dbReference type="InterPro" id="IPR013087">
    <property type="entry name" value="Znf_C2H2_type"/>
</dbReference>
<keyword evidence="1" id="KW-0479">Metal-binding</keyword>
<accession>A0A6G6FQ74</accession>
<evidence type="ECO:0000256" key="5">
    <source>
        <dbReference type="SAM" id="MobiDB-lite"/>
    </source>
</evidence>
<feature type="region of interest" description="Disordered" evidence="5">
    <location>
        <begin position="273"/>
        <end position="333"/>
    </location>
</feature>
<dbReference type="SMART" id="SM00355">
    <property type="entry name" value="ZnF_C2H2"/>
    <property type="match status" value="2"/>
</dbReference>
<reference evidence="7" key="1">
    <citation type="journal article" date="2019" name="J. For. Res.">
        <title>Expression and analysis of zinc finger family gene in Lenzites gibbosa.</title>
        <authorList>
            <person name="Zhang J."/>
            <person name="Chi Y."/>
            <person name="Li S."/>
            <person name="Zhang J."/>
            <person name="Chen J."/>
        </authorList>
    </citation>
    <scope>NUCLEOTIDE SEQUENCE</scope>
    <source>
        <strain evidence="7">ZnF21</strain>
    </source>
</reference>
<dbReference type="AlphaFoldDB" id="A0A6G6FQ74"/>
<evidence type="ECO:0000259" key="6">
    <source>
        <dbReference type="PROSITE" id="PS50157"/>
    </source>
</evidence>
<dbReference type="PROSITE" id="PS00028">
    <property type="entry name" value="ZINC_FINGER_C2H2_1"/>
    <property type="match status" value="2"/>
</dbReference>
<dbReference type="PANTHER" id="PTHR23235">
    <property type="entry name" value="KRUEPPEL-LIKE TRANSCRIPTION FACTOR"/>
    <property type="match status" value="1"/>
</dbReference>
<organism evidence="7">
    <name type="scientific">Trametes gibbosa</name>
    <dbReference type="NCBI Taxonomy" id="160864"/>
    <lineage>
        <taxon>Eukaryota</taxon>
        <taxon>Fungi</taxon>
        <taxon>Dikarya</taxon>
        <taxon>Basidiomycota</taxon>
        <taxon>Agaricomycotina</taxon>
        <taxon>Agaricomycetes</taxon>
        <taxon>Polyporales</taxon>
        <taxon>Polyporaceae</taxon>
        <taxon>Trametes</taxon>
    </lineage>
</organism>